<name>A0A836GW58_LEIEN</name>
<evidence type="ECO:0000256" key="4">
    <source>
        <dbReference type="PROSITE-ProRule" id="PRU00175"/>
    </source>
</evidence>
<organism evidence="7 8">
    <name type="scientific">Leishmania enriettii</name>
    <dbReference type="NCBI Taxonomy" id="5663"/>
    <lineage>
        <taxon>Eukaryota</taxon>
        <taxon>Discoba</taxon>
        <taxon>Euglenozoa</taxon>
        <taxon>Kinetoplastea</taxon>
        <taxon>Metakinetoplastina</taxon>
        <taxon>Trypanosomatida</taxon>
        <taxon>Trypanosomatidae</taxon>
        <taxon>Leishmaniinae</taxon>
        <taxon>Leishmania</taxon>
    </lineage>
</organism>
<dbReference type="AlphaFoldDB" id="A0A836GW58"/>
<evidence type="ECO:0000256" key="5">
    <source>
        <dbReference type="SAM" id="MobiDB-lite"/>
    </source>
</evidence>
<keyword evidence="2 4" id="KW-0863">Zinc-finger</keyword>
<feature type="domain" description="RING-type" evidence="6">
    <location>
        <begin position="249"/>
        <end position="273"/>
    </location>
</feature>
<evidence type="ECO:0000259" key="6">
    <source>
        <dbReference type="PROSITE" id="PS50089"/>
    </source>
</evidence>
<accession>A0A836GW58</accession>
<evidence type="ECO:0000256" key="1">
    <source>
        <dbReference type="ARBA" id="ARBA00022723"/>
    </source>
</evidence>
<dbReference type="RefSeq" id="XP_067693381.1">
    <property type="nucleotide sequence ID" value="XM_067837960.1"/>
</dbReference>
<keyword evidence="3" id="KW-0862">Zinc</keyword>
<dbReference type="Pfam" id="PF13639">
    <property type="entry name" value="zf-RING_2"/>
    <property type="match status" value="1"/>
</dbReference>
<dbReference type="GO" id="GO:0016567">
    <property type="term" value="P:protein ubiquitination"/>
    <property type="evidence" value="ECO:0007669"/>
    <property type="project" value="TreeGrafter"/>
</dbReference>
<protein>
    <recommendedName>
        <fullName evidence="6">RING-type domain-containing protein</fullName>
    </recommendedName>
</protein>
<dbReference type="CDD" id="cd16448">
    <property type="entry name" value="RING-H2"/>
    <property type="match status" value="1"/>
</dbReference>
<dbReference type="GO" id="GO:0061630">
    <property type="term" value="F:ubiquitin protein ligase activity"/>
    <property type="evidence" value="ECO:0007669"/>
    <property type="project" value="TreeGrafter"/>
</dbReference>
<feature type="region of interest" description="Disordered" evidence="5">
    <location>
        <begin position="175"/>
        <end position="211"/>
    </location>
</feature>
<dbReference type="GeneID" id="94173470"/>
<evidence type="ECO:0000313" key="7">
    <source>
        <dbReference type="EMBL" id="KAG5480234.1"/>
    </source>
</evidence>
<keyword evidence="8" id="KW-1185">Reference proteome</keyword>
<gene>
    <name evidence="7" type="ORF">CUR178_06290</name>
</gene>
<dbReference type="PANTHER" id="PTHR45969:SF69">
    <property type="entry name" value="FINGER DOMAIN PROTEIN, PUTATIVE (AFU_ORTHOLOGUE AFUA_3G12190)-RELATED"/>
    <property type="match status" value="1"/>
</dbReference>
<evidence type="ECO:0000256" key="2">
    <source>
        <dbReference type="ARBA" id="ARBA00022771"/>
    </source>
</evidence>
<comment type="caution">
    <text evidence="7">The sequence shown here is derived from an EMBL/GenBank/DDBJ whole genome shotgun (WGS) entry which is preliminary data.</text>
</comment>
<dbReference type="OrthoDB" id="8062037at2759"/>
<feature type="compositionally biased region" description="Low complexity" evidence="5">
    <location>
        <begin position="199"/>
        <end position="211"/>
    </location>
</feature>
<dbReference type="SUPFAM" id="SSF57850">
    <property type="entry name" value="RING/U-box"/>
    <property type="match status" value="1"/>
</dbReference>
<keyword evidence="1" id="KW-0479">Metal-binding</keyword>
<dbReference type="Gene3D" id="3.30.40.10">
    <property type="entry name" value="Zinc/RING finger domain, C3HC4 (zinc finger)"/>
    <property type="match status" value="1"/>
</dbReference>
<reference evidence="7 8" key="1">
    <citation type="submission" date="2021-02" db="EMBL/GenBank/DDBJ databases">
        <title>Leishmania (Mundinia) enrietti genome sequencing and assembly.</title>
        <authorList>
            <person name="Almutairi H."/>
            <person name="Gatherer D."/>
        </authorList>
    </citation>
    <scope>NUCLEOTIDE SEQUENCE [LARGE SCALE GENOMIC DNA]</scope>
    <source>
        <strain evidence="7">CUR178</strain>
    </source>
</reference>
<dbReference type="EMBL" id="JAFHKP010000021">
    <property type="protein sequence ID" value="KAG5480234.1"/>
    <property type="molecule type" value="Genomic_DNA"/>
</dbReference>
<dbReference type="PROSITE" id="PS50089">
    <property type="entry name" value="ZF_RING_2"/>
    <property type="match status" value="1"/>
</dbReference>
<proteinExistence type="predicted"/>
<evidence type="ECO:0000256" key="3">
    <source>
        <dbReference type="ARBA" id="ARBA00022833"/>
    </source>
</evidence>
<dbReference type="Proteomes" id="UP000674179">
    <property type="component" value="Chromosome 21"/>
</dbReference>
<dbReference type="InterPro" id="IPR013083">
    <property type="entry name" value="Znf_RING/FYVE/PHD"/>
</dbReference>
<dbReference type="SMART" id="SM00184">
    <property type="entry name" value="RING"/>
    <property type="match status" value="1"/>
</dbReference>
<dbReference type="PANTHER" id="PTHR45969">
    <property type="entry name" value="RING ZINC FINGER PROTEIN-RELATED"/>
    <property type="match status" value="1"/>
</dbReference>
<evidence type="ECO:0000313" key="8">
    <source>
        <dbReference type="Proteomes" id="UP000674179"/>
    </source>
</evidence>
<feature type="region of interest" description="Disordered" evidence="5">
    <location>
        <begin position="1"/>
        <end position="22"/>
    </location>
</feature>
<dbReference type="KEGG" id="lenr:94173470"/>
<dbReference type="GO" id="GO:0008270">
    <property type="term" value="F:zinc ion binding"/>
    <property type="evidence" value="ECO:0007669"/>
    <property type="project" value="UniProtKB-KW"/>
</dbReference>
<dbReference type="InterPro" id="IPR001841">
    <property type="entry name" value="Znf_RING"/>
</dbReference>
<sequence length="279" mass="28786">MLPSEPSSPTAGSGDNTEDATSPQMHVHTVVINLGNADGTTTSANAGMADLFSAVPATVTAVMTAAMDLSDLPGLADLLGDTTPATTAAREWSARSCPPFAPEEVISTFDVVDPPPPSSLVAVTPIPDRGGAEVADTAFSPSSPSAPEVKECAICLEPLFRASSVRAALESGESVPKSVPCLSEPNASDGDAPAVATQSVPSRSPTPSSPLCAPRADAEAAACDATPSLAYSVKAESVKDVKTVREVYCGHRFHESCILRWIMLGHYSCPLCRSPFVFE</sequence>